<evidence type="ECO:0000313" key="3">
    <source>
        <dbReference type="Proteomes" id="UP000251960"/>
    </source>
</evidence>
<dbReference type="EMBL" id="NCVQ01000005">
    <property type="protein sequence ID" value="PWZ27750.1"/>
    <property type="molecule type" value="Genomic_DNA"/>
</dbReference>
<keyword evidence="1" id="KW-1133">Transmembrane helix</keyword>
<evidence type="ECO:0000256" key="1">
    <source>
        <dbReference type="SAM" id="Phobius"/>
    </source>
</evidence>
<feature type="transmembrane region" description="Helical" evidence="1">
    <location>
        <begin position="79"/>
        <end position="97"/>
    </location>
</feature>
<keyword evidence="1" id="KW-0472">Membrane</keyword>
<dbReference type="Proteomes" id="UP000251960">
    <property type="component" value="Chromosome 4"/>
</dbReference>
<proteinExistence type="predicted"/>
<dbReference type="AlphaFoldDB" id="A0A3L6F439"/>
<keyword evidence="1" id="KW-0812">Transmembrane</keyword>
<name>A0A3L6F439_MAIZE</name>
<protein>
    <submittedName>
        <fullName evidence="2">Uncharacterized protein</fullName>
    </submittedName>
</protein>
<accession>A0A3L6F439</accession>
<reference evidence="2 3" key="1">
    <citation type="journal article" date="2018" name="Nat. Genet.">
        <title>Extensive intraspecific gene order and gene structural variations between Mo17 and other maize genomes.</title>
        <authorList>
            <person name="Sun S."/>
            <person name="Zhou Y."/>
            <person name="Chen J."/>
            <person name="Shi J."/>
            <person name="Zhao H."/>
            <person name="Zhao H."/>
            <person name="Song W."/>
            <person name="Zhang M."/>
            <person name="Cui Y."/>
            <person name="Dong X."/>
            <person name="Liu H."/>
            <person name="Ma X."/>
            <person name="Jiao Y."/>
            <person name="Wang B."/>
            <person name="Wei X."/>
            <person name="Stein J.C."/>
            <person name="Glaubitz J.C."/>
            <person name="Lu F."/>
            <person name="Yu G."/>
            <person name="Liang C."/>
            <person name="Fengler K."/>
            <person name="Li B."/>
            <person name="Rafalski A."/>
            <person name="Schnable P.S."/>
            <person name="Ware D.H."/>
            <person name="Buckler E.S."/>
            <person name="Lai J."/>
        </authorList>
    </citation>
    <scope>NUCLEOTIDE SEQUENCE [LARGE SCALE GENOMIC DNA]</scope>
    <source>
        <strain evidence="3">cv. Missouri 17</strain>
        <tissue evidence="2">Seedling</tissue>
    </source>
</reference>
<comment type="caution">
    <text evidence="2">The sequence shown here is derived from an EMBL/GenBank/DDBJ whole genome shotgun (WGS) entry which is preliminary data.</text>
</comment>
<gene>
    <name evidence="2" type="ORF">Zm00014a_009228</name>
</gene>
<sequence>MWAFYIKSGMRDGYIQPASSCSGSLATTAAVRTLVVLDVFGLGRSDLDTLAMEPSLARITAYPELILSVVVTTRTTQRVFVIFLFLLFLASAVILILRRWHLRTP</sequence>
<organism evidence="2 3">
    <name type="scientific">Zea mays</name>
    <name type="common">Maize</name>
    <dbReference type="NCBI Taxonomy" id="4577"/>
    <lineage>
        <taxon>Eukaryota</taxon>
        <taxon>Viridiplantae</taxon>
        <taxon>Streptophyta</taxon>
        <taxon>Embryophyta</taxon>
        <taxon>Tracheophyta</taxon>
        <taxon>Spermatophyta</taxon>
        <taxon>Magnoliopsida</taxon>
        <taxon>Liliopsida</taxon>
        <taxon>Poales</taxon>
        <taxon>Poaceae</taxon>
        <taxon>PACMAD clade</taxon>
        <taxon>Panicoideae</taxon>
        <taxon>Andropogonodae</taxon>
        <taxon>Andropogoneae</taxon>
        <taxon>Tripsacinae</taxon>
        <taxon>Zea</taxon>
    </lineage>
</organism>
<evidence type="ECO:0000313" key="2">
    <source>
        <dbReference type="EMBL" id="PWZ27750.1"/>
    </source>
</evidence>